<proteinExistence type="predicted"/>
<reference evidence="1 2" key="1">
    <citation type="submission" date="2022-08" db="EMBL/GenBank/DDBJ databases">
        <authorList>
            <person name="Somphong A."/>
            <person name="Phongsopitanun W."/>
        </authorList>
    </citation>
    <scope>NUCLEOTIDE SEQUENCE [LARGE SCALE GENOMIC DNA]</scope>
    <source>
        <strain evidence="1 2">LP11</strain>
    </source>
</reference>
<comment type="caution">
    <text evidence="1">The sequence shown here is derived from an EMBL/GenBank/DDBJ whole genome shotgun (WGS) entry which is preliminary data.</text>
</comment>
<organism evidence="1 2">
    <name type="scientific">Streptomyces pyxinicus</name>
    <dbReference type="NCBI Taxonomy" id="2970331"/>
    <lineage>
        <taxon>Bacteria</taxon>
        <taxon>Bacillati</taxon>
        <taxon>Actinomycetota</taxon>
        <taxon>Actinomycetes</taxon>
        <taxon>Kitasatosporales</taxon>
        <taxon>Streptomycetaceae</taxon>
        <taxon>Streptomyces</taxon>
    </lineage>
</organism>
<gene>
    <name evidence="1" type="ORF">NX794_23575</name>
</gene>
<dbReference type="Proteomes" id="UP001205612">
    <property type="component" value="Unassembled WGS sequence"/>
</dbReference>
<evidence type="ECO:0000313" key="2">
    <source>
        <dbReference type="Proteomes" id="UP001205612"/>
    </source>
</evidence>
<protein>
    <submittedName>
        <fullName evidence="1">Uncharacterized protein</fullName>
    </submittedName>
</protein>
<name>A0ABT2B7X5_9ACTN</name>
<dbReference type="RefSeq" id="WP_258780786.1">
    <property type="nucleotide sequence ID" value="NZ_JANUGP010000019.1"/>
</dbReference>
<keyword evidence="2" id="KW-1185">Reference proteome</keyword>
<evidence type="ECO:0000313" key="1">
    <source>
        <dbReference type="EMBL" id="MCS0604170.1"/>
    </source>
</evidence>
<dbReference type="EMBL" id="JANUGP010000019">
    <property type="protein sequence ID" value="MCS0604170.1"/>
    <property type="molecule type" value="Genomic_DNA"/>
</dbReference>
<sequence>MTEQANEYEYFTEMHSGYQPPRLDGLWRRRGSGAWEYLSLLDWGWHPADENETVKGPPMATSLEPITADRAAELEADRQSWVEYWAMYLDEAEFRDGVAPVTVVRRRSSPERVMDEAFVAGNAWAPDPVVYEFTHFRTDHHLEEITADQAEHLIRELRGVSGATEL</sequence>
<accession>A0ABT2B7X5</accession>